<evidence type="ECO:0000256" key="6">
    <source>
        <dbReference type="SAM" id="Phobius"/>
    </source>
</evidence>
<dbReference type="Proteomes" id="UP001056500">
    <property type="component" value="Chromosome"/>
</dbReference>
<feature type="transmembrane region" description="Helical" evidence="6">
    <location>
        <begin position="268"/>
        <end position="288"/>
    </location>
</feature>
<dbReference type="InterPro" id="IPR018076">
    <property type="entry name" value="T2SS_GspF_dom"/>
</dbReference>
<evidence type="ECO:0000256" key="2">
    <source>
        <dbReference type="ARBA" id="ARBA00022475"/>
    </source>
</evidence>
<name>A0ABY4WG12_9BACL</name>
<reference evidence="8" key="1">
    <citation type="submission" date="2022-06" db="EMBL/GenBank/DDBJ databases">
        <title>Genome sequencing of Brevibacillus sp. BB3-R1.</title>
        <authorList>
            <person name="Heo J."/>
            <person name="Lee D."/>
            <person name="Won M."/>
            <person name="Han B.-H."/>
            <person name="Hong S.-B."/>
            <person name="Kwon S.-W."/>
        </authorList>
    </citation>
    <scope>NUCLEOTIDE SEQUENCE</scope>
    <source>
        <strain evidence="8">BB3-R1</strain>
    </source>
</reference>
<keyword evidence="9" id="KW-1185">Reference proteome</keyword>
<keyword evidence="4 6" id="KW-1133">Transmembrane helix</keyword>
<feature type="transmembrane region" description="Helical" evidence="6">
    <location>
        <begin position="6"/>
        <end position="26"/>
    </location>
</feature>
<evidence type="ECO:0000313" key="9">
    <source>
        <dbReference type="Proteomes" id="UP001056500"/>
    </source>
</evidence>
<gene>
    <name evidence="8" type="ORF">NDK47_01035</name>
</gene>
<evidence type="ECO:0000313" key="8">
    <source>
        <dbReference type="EMBL" id="USG65973.1"/>
    </source>
</evidence>
<evidence type="ECO:0000256" key="3">
    <source>
        <dbReference type="ARBA" id="ARBA00022692"/>
    </source>
</evidence>
<keyword evidence="5 6" id="KW-0472">Membrane</keyword>
<evidence type="ECO:0000256" key="4">
    <source>
        <dbReference type="ARBA" id="ARBA00022989"/>
    </source>
</evidence>
<accession>A0ABY4WG12</accession>
<keyword evidence="2" id="KW-1003">Cell membrane</keyword>
<sequence>MTIGSLYIAAGLGIGTVMLTLPQAFFQRRQPEGKHDIVHQLQRDRKTMWDKLDLRLQQSGSGIGIHRYVGLAFLCGLVSFAVSQQILKSWILALPAFFAGVLFVERLVSVLGARKKDRFEADNVKAIRLMASSLRTSPSYLHAFEQVAASPYLDKSVTAEYSRVVELLRAQVPLERIMESFYQRTGSTDIRYLATIVSIQREMGGDMAKTLDLAASTILRKKQSLRRQRAAMAQITAQVNLLSIMPFIFIIALYANNPLHFEPLTATLSGRLTVLAALGSILIGGEVIRHLARKGIHKGG</sequence>
<feature type="transmembrane region" description="Helical" evidence="6">
    <location>
        <begin position="230"/>
        <end position="256"/>
    </location>
</feature>
<dbReference type="PANTHER" id="PTHR35007:SF1">
    <property type="entry name" value="PILUS ASSEMBLY PROTEIN"/>
    <property type="match status" value="1"/>
</dbReference>
<dbReference type="EMBL" id="CP098755">
    <property type="protein sequence ID" value="USG65973.1"/>
    <property type="molecule type" value="Genomic_DNA"/>
</dbReference>
<dbReference type="RefSeq" id="WP_251873057.1">
    <property type="nucleotide sequence ID" value="NZ_CP098755.1"/>
</dbReference>
<protein>
    <submittedName>
        <fullName evidence="8">Type II secretion system F family protein</fullName>
    </submittedName>
</protein>
<comment type="subcellular location">
    <subcellularLocation>
        <location evidence="1">Cell membrane</location>
        <topology evidence="1">Multi-pass membrane protein</topology>
    </subcellularLocation>
</comment>
<evidence type="ECO:0000259" key="7">
    <source>
        <dbReference type="Pfam" id="PF00482"/>
    </source>
</evidence>
<dbReference type="PANTHER" id="PTHR35007">
    <property type="entry name" value="INTEGRAL MEMBRANE PROTEIN-RELATED"/>
    <property type="match status" value="1"/>
</dbReference>
<keyword evidence="3 6" id="KW-0812">Transmembrane</keyword>
<feature type="transmembrane region" description="Helical" evidence="6">
    <location>
        <begin position="65"/>
        <end position="83"/>
    </location>
</feature>
<dbReference type="Pfam" id="PF00482">
    <property type="entry name" value="T2SSF"/>
    <property type="match status" value="1"/>
</dbReference>
<evidence type="ECO:0000256" key="5">
    <source>
        <dbReference type="ARBA" id="ARBA00023136"/>
    </source>
</evidence>
<organism evidence="8 9">
    <name type="scientific">Brevibacillus ruminantium</name>
    <dbReference type="NCBI Taxonomy" id="2950604"/>
    <lineage>
        <taxon>Bacteria</taxon>
        <taxon>Bacillati</taxon>
        <taxon>Bacillota</taxon>
        <taxon>Bacilli</taxon>
        <taxon>Bacillales</taxon>
        <taxon>Paenibacillaceae</taxon>
        <taxon>Brevibacillus</taxon>
    </lineage>
</organism>
<evidence type="ECO:0000256" key="1">
    <source>
        <dbReference type="ARBA" id="ARBA00004651"/>
    </source>
</evidence>
<proteinExistence type="predicted"/>
<feature type="domain" description="Type II secretion system protein GspF" evidence="7">
    <location>
        <begin position="127"/>
        <end position="253"/>
    </location>
</feature>
<feature type="transmembrane region" description="Helical" evidence="6">
    <location>
        <begin position="89"/>
        <end position="108"/>
    </location>
</feature>